<dbReference type="InterPro" id="IPR050638">
    <property type="entry name" value="AA-Vitamin_Transporters"/>
</dbReference>
<dbReference type="Proteomes" id="UP000246964">
    <property type="component" value="Unassembled WGS sequence"/>
</dbReference>
<keyword evidence="8" id="KW-1185">Reference proteome</keyword>
<name>A0A317QB05_9GAMM</name>
<evidence type="ECO:0000259" key="6">
    <source>
        <dbReference type="Pfam" id="PF00892"/>
    </source>
</evidence>
<evidence type="ECO:0000256" key="3">
    <source>
        <dbReference type="ARBA" id="ARBA00022989"/>
    </source>
</evidence>
<dbReference type="InterPro" id="IPR000620">
    <property type="entry name" value="EamA_dom"/>
</dbReference>
<dbReference type="GO" id="GO:0016020">
    <property type="term" value="C:membrane"/>
    <property type="evidence" value="ECO:0007669"/>
    <property type="project" value="UniProtKB-SubCell"/>
</dbReference>
<reference evidence="7 8" key="1">
    <citation type="submission" date="2018-05" db="EMBL/GenBank/DDBJ databases">
        <title>Freshwater and sediment microbial communities from various areas in North America, analyzing microbe dynamics in response to fracking.</title>
        <authorList>
            <person name="Lamendella R."/>
        </authorList>
    </citation>
    <scope>NUCLEOTIDE SEQUENCE [LARGE SCALE GENOMIC DNA]</scope>
    <source>
        <strain evidence="7 8">125B1</strain>
    </source>
</reference>
<dbReference type="PANTHER" id="PTHR32322:SF9">
    <property type="entry name" value="AMINO-ACID METABOLITE EFFLUX PUMP-RELATED"/>
    <property type="match status" value="1"/>
</dbReference>
<comment type="subcellular location">
    <subcellularLocation>
        <location evidence="1">Membrane</location>
        <topology evidence="1">Multi-pass membrane protein</topology>
    </subcellularLocation>
</comment>
<feature type="transmembrane region" description="Helical" evidence="5">
    <location>
        <begin position="191"/>
        <end position="209"/>
    </location>
</feature>
<dbReference type="AlphaFoldDB" id="A0A317QB05"/>
<protein>
    <submittedName>
        <fullName evidence="7">Drug/metabolite transporter (DMT)-like permease</fullName>
    </submittedName>
</protein>
<sequence length="326" mass="35533">MCVQDHGFIYKVHNGRGKVGDKLTFQCFFNRQTAELLEQTMVNRLKLVVLFAMALVAFAGNSILNRYALLEPAIDPASFLVIRIVSGAVMLVLLVWLRSLFHRPQKQSHSKGSWWGALTLSWYAIAFSYAYVELQTGFGALVLFTAVQLSMLAITLYQGTRLSRRELLGVIIAFGGFVYLLVPSMQLPSSLLAAVLMASAGVAWGFYSVHGRGRGFPLANTAFNFVRAIPFVLLAFWWQAPDLIVSTDGVMLAMISGAITSGVGYAIWYLVLPRITVTTAAIGQLLVPLIAALGGVLFAHEVLTMHLLIAAVAILGGILVVVLKRT</sequence>
<evidence type="ECO:0000256" key="5">
    <source>
        <dbReference type="SAM" id="Phobius"/>
    </source>
</evidence>
<keyword evidence="4 5" id="KW-0472">Membrane</keyword>
<dbReference type="EMBL" id="QGTT01000003">
    <property type="protein sequence ID" value="PWW14442.1"/>
    <property type="molecule type" value="Genomic_DNA"/>
</dbReference>
<organism evidence="7 8">
    <name type="scientific">Pseudidiomarina maritima</name>
    <dbReference type="NCBI Taxonomy" id="519453"/>
    <lineage>
        <taxon>Bacteria</taxon>
        <taxon>Pseudomonadati</taxon>
        <taxon>Pseudomonadota</taxon>
        <taxon>Gammaproteobacteria</taxon>
        <taxon>Alteromonadales</taxon>
        <taxon>Idiomarinaceae</taxon>
        <taxon>Pseudidiomarina</taxon>
    </lineage>
</organism>
<feature type="transmembrane region" description="Helical" evidence="5">
    <location>
        <begin position="221"/>
        <end position="238"/>
    </location>
</feature>
<keyword evidence="3 5" id="KW-1133">Transmembrane helix</keyword>
<evidence type="ECO:0000256" key="4">
    <source>
        <dbReference type="ARBA" id="ARBA00023136"/>
    </source>
</evidence>
<feature type="transmembrane region" description="Helical" evidence="5">
    <location>
        <begin position="47"/>
        <end position="68"/>
    </location>
</feature>
<feature type="transmembrane region" description="Helical" evidence="5">
    <location>
        <begin position="250"/>
        <end position="272"/>
    </location>
</feature>
<feature type="transmembrane region" description="Helical" evidence="5">
    <location>
        <begin position="80"/>
        <end position="101"/>
    </location>
</feature>
<feature type="transmembrane region" description="Helical" evidence="5">
    <location>
        <begin position="138"/>
        <end position="155"/>
    </location>
</feature>
<comment type="caution">
    <text evidence="7">The sequence shown here is derived from an EMBL/GenBank/DDBJ whole genome shotgun (WGS) entry which is preliminary data.</text>
</comment>
<feature type="transmembrane region" description="Helical" evidence="5">
    <location>
        <begin position="279"/>
        <end position="299"/>
    </location>
</feature>
<feature type="transmembrane region" description="Helical" evidence="5">
    <location>
        <begin position="305"/>
        <end position="323"/>
    </location>
</feature>
<accession>A0A317QB05</accession>
<dbReference type="PANTHER" id="PTHR32322">
    <property type="entry name" value="INNER MEMBRANE TRANSPORTER"/>
    <property type="match status" value="1"/>
</dbReference>
<evidence type="ECO:0000256" key="2">
    <source>
        <dbReference type="ARBA" id="ARBA00022692"/>
    </source>
</evidence>
<dbReference type="SUPFAM" id="SSF103481">
    <property type="entry name" value="Multidrug resistance efflux transporter EmrE"/>
    <property type="match status" value="2"/>
</dbReference>
<feature type="transmembrane region" description="Helical" evidence="5">
    <location>
        <begin position="167"/>
        <end position="185"/>
    </location>
</feature>
<evidence type="ECO:0000313" key="8">
    <source>
        <dbReference type="Proteomes" id="UP000246964"/>
    </source>
</evidence>
<evidence type="ECO:0000256" key="1">
    <source>
        <dbReference type="ARBA" id="ARBA00004141"/>
    </source>
</evidence>
<feature type="domain" description="EamA" evidence="6">
    <location>
        <begin position="193"/>
        <end position="322"/>
    </location>
</feature>
<keyword evidence="2 5" id="KW-0812">Transmembrane</keyword>
<feature type="transmembrane region" description="Helical" evidence="5">
    <location>
        <begin position="113"/>
        <end position="132"/>
    </location>
</feature>
<dbReference type="Pfam" id="PF00892">
    <property type="entry name" value="EamA"/>
    <property type="match status" value="1"/>
</dbReference>
<evidence type="ECO:0000313" key="7">
    <source>
        <dbReference type="EMBL" id="PWW14442.1"/>
    </source>
</evidence>
<gene>
    <name evidence="7" type="ORF">DET45_103134</name>
</gene>
<dbReference type="InterPro" id="IPR037185">
    <property type="entry name" value="EmrE-like"/>
</dbReference>
<proteinExistence type="predicted"/>